<evidence type="ECO:0000313" key="12">
    <source>
        <dbReference type="EMBL" id="CRI49556.1"/>
    </source>
</evidence>
<sequence length="72" mass="8197">MAAKKDLLTQLRGKSDDDLDAYVHENKKALFALRAENLLQNKVVKVHMFSTHKKNIARALTVKQERKGKVHG</sequence>
<keyword evidence="3 5" id="KW-0687">Ribonucleoprotein</keyword>
<keyword evidence="2 5" id="KW-0689">Ribosomal protein</keyword>
<dbReference type="Pfam" id="PF00831">
    <property type="entry name" value="Ribosomal_L29"/>
    <property type="match status" value="1"/>
</dbReference>
<gene>
    <name evidence="5 6" type="primary">rpmC</name>
    <name evidence="6" type="ORF">BN1224_CV15_C_01070</name>
    <name evidence="8" type="ORF">BN1224_GiD_A_06660</name>
    <name evidence="9" type="ORF">BN1224_H12_EK_00330</name>
    <name evidence="10" type="ORF">BN1224_MUL2216_F_01880</name>
    <name evidence="11" type="ORF">BN1224_Panola_J_00720</name>
    <name evidence="13" type="ORF">BN1224_PB1_B_06540</name>
    <name evidence="12" type="ORF">BN1224_U1271_C_04960</name>
    <name evidence="14" type="ORF">BN1224_Wien2_G_02920</name>
    <name evidence="15" type="ORF">BN1224_YK41_BR_00830</name>
    <name evidence="7" type="ORF">CWL029c_D_01740</name>
</gene>
<dbReference type="EMBL" id="LN847227">
    <property type="protein sequence ID" value="CRI46133.1"/>
    <property type="molecule type" value="Genomic_DNA"/>
</dbReference>
<dbReference type="EMBL" id="LN847004">
    <property type="protein sequence ID" value="CRI40537.1"/>
    <property type="molecule type" value="Genomic_DNA"/>
</dbReference>
<dbReference type="HAMAP" id="MF_00374">
    <property type="entry name" value="Ribosomal_uL29"/>
    <property type="match status" value="1"/>
</dbReference>
<dbReference type="InterPro" id="IPR001854">
    <property type="entry name" value="Ribosomal_uL29"/>
</dbReference>
<dbReference type="PANTHER" id="PTHR10916">
    <property type="entry name" value="60S RIBOSOMAL PROTEIN L35/50S RIBOSOMAL PROTEIN L29"/>
    <property type="match status" value="1"/>
</dbReference>
<evidence type="ECO:0000313" key="15">
    <source>
        <dbReference type="EMBL" id="CRI73306.1"/>
    </source>
</evidence>
<evidence type="ECO:0000256" key="2">
    <source>
        <dbReference type="ARBA" id="ARBA00022980"/>
    </source>
</evidence>
<dbReference type="CDD" id="cd00427">
    <property type="entry name" value="Ribosomal_L29_HIP"/>
    <property type="match status" value="1"/>
</dbReference>
<dbReference type="PATRIC" id="fig|83558.13.peg.678"/>
<evidence type="ECO:0000313" key="13">
    <source>
        <dbReference type="EMBL" id="CRI50685.1"/>
    </source>
</evidence>
<dbReference type="EMBL" id="LN847008">
    <property type="protein sequence ID" value="CRI41665.1"/>
    <property type="molecule type" value="Genomic_DNA"/>
</dbReference>
<dbReference type="Gene3D" id="1.10.287.310">
    <property type="match status" value="1"/>
</dbReference>
<evidence type="ECO:0000313" key="14">
    <source>
        <dbReference type="EMBL" id="CRI53355.1"/>
    </source>
</evidence>
<dbReference type="EMBL" id="LN849043">
    <property type="protein sequence ID" value="CRI73306.1"/>
    <property type="molecule type" value="Genomic_DNA"/>
</dbReference>
<evidence type="ECO:0000256" key="1">
    <source>
        <dbReference type="ARBA" id="ARBA00009254"/>
    </source>
</evidence>
<protein>
    <recommendedName>
        <fullName evidence="4 5">Large ribosomal subunit protein uL29</fullName>
    </recommendedName>
</protein>
<dbReference type="InterPro" id="IPR050063">
    <property type="entry name" value="Ribosomal_protein_uL29"/>
</dbReference>
<reference evidence="6" key="1">
    <citation type="submission" date="2015-05" db="EMBL/GenBank/DDBJ databases">
        <authorList>
            <person name="Rattei Thomas"/>
        </authorList>
    </citation>
    <scope>NUCLEOTIDE SEQUENCE</scope>
    <source>
        <strain evidence="6">CV15</strain>
        <strain evidence="7">CWL029c</strain>
        <strain evidence="8">GiD</strain>
        <strain evidence="9">H12</strain>
        <strain evidence="10">MUL2216</strain>
        <strain evidence="11">Panola</strain>
        <strain evidence="13">PB1</strain>
        <strain evidence="12">U1271</strain>
        <strain evidence="14">Wien2</strain>
        <strain evidence="15">YK41</strain>
    </source>
</reference>
<evidence type="ECO:0000256" key="3">
    <source>
        <dbReference type="ARBA" id="ARBA00023274"/>
    </source>
</evidence>
<dbReference type="EMBL" id="LN847190">
    <property type="protein sequence ID" value="CRI43894.1"/>
    <property type="molecule type" value="Genomic_DNA"/>
</dbReference>
<dbReference type="GO" id="GO:0003735">
    <property type="term" value="F:structural constituent of ribosome"/>
    <property type="evidence" value="ECO:0007669"/>
    <property type="project" value="InterPro"/>
</dbReference>
<dbReference type="GO" id="GO:0006412">
    <property type="term" value="P:translation"/>
    <property type="evidence" value="ECO:0007669"/>
    <property type="project" value="UniProtKB-UniRule"/>
</dbReference>
<dbReference type="OMA" id="RSMTVMQ"/>
<organism evidence="6">
    <name type="scientific">Chlamydia pneumoniae</name>
    <name type="common">Chlamydophila pneumoniae</name>
    <dbReference type="NCBI Taxonomy" id="83558"/>
    <lineage>
        <taxon>Bacteria</taxon>
        <taxon>Pseudomonadati</taxon>
        <taxon>Chlamydiota</taxon>
        <taxon>Chlamydiia</taxon>
        <taxon>Chlamydiales</taxon>
        <taxon>Chlamydiaceae</taxon>
        <taxon>Chlamydia/Chlamydophila group</taxon>
        <taxon>Chlamydia</taxon>
    </lineage>
</organism>
<evidence type="ECO:0000256" key="4">
    <source>
        <dbReference type="ARBA" id="ARBA00035204"/>
    </source>
</evidence>
<dbReference type="OrthoDB" id="18593at2"/>
<dbReference type="NCBIfam" id="TIGR00012">
    <property type="entry name" value="L29"/>
    <property type="match status" value="1"/>
</dbReference>
<name>A0A0F7WJ94_CHLPN</name>
<dbReference type="InterPro" id="IPR036049">
    <property type="entry name" value="Ribosomal_uL29_sf"/>
</dbReference>
<evidence type="ECO:0000313" key="6">
    <source>
        <dbReference type="EMBL" id="CRI38274.1"/>
    </source>
</evidence>
<dbReference type="SUPFAM" id="SSF46561">
    <property type="entry name" value="Ribosomal protein L29 (L29p)"/>
    <property type="match status" value="1"/>
</dbReference>
<evidence type="ECO:0000313" key="8">
    <source>
        <dbReference type="EMBL" id="CRI41665.1"/>
    </source>
</evidence>
<dbReference type="EMBL" id="LN847254">
    <property type="protein sequence ID" value="CRI53355.1"/>
    <property type="molecule type" value="Genomic_DNA"/>
</dbReference>
<evidence type="ECO:0000313" key="9">
    <source>
        <dbReference type="EMBL" id="CRI43894.1"/>
    </source>
</evidence>
<dbReference type="EMBL" id="LN847240">
    <property type="protein sequence ID" value="CRI50685.1"/>
    <property type="molecule type" value="Genomic_DNA"/>
</dbReference>
<evidence type="ECO:0000313" key="7">
    <source>
        <dbReference type="EMBL" id="CRI40537.1"/>
    </source>
</evidence>
<dbReference type="GO" id="GO:0022625">
    <property type="term" value="C:cytosolic large ribosomal subunit"/>
    <property type="evidence" value="ECO:0007669"/>
    <property type="project" value="TreeGrafter"/>
</dbReference>
<comment type="similarity">
    <text evidence="1 5">Belongs to the universal ribosomal protein uL29 family.</text>
</comment>
<proteinExistence type="inferred from homology"/>
<dbReference type="EMBL" id="LN846999">
    <property type="protein sequence ID" value="CRI38274.1"/>
    <property type="molecule type" value="Genomic_DNA"/>
</dbReference>
<evidence type="ECO:0000313" key="11">
    <source>
        <dbReference type="EMBL" id="CRI47263.1"/>
    </source>
</evidence>
<accession>A0A0F7WJ94</accession>
<dbReference type="PANTHER" id="PTHR10916:SF0">
    <property type="entry name" value="LARGE RIBOSOMAL SUBUNIT PROTEIN UL29C"/>
    <property type="match status" value="1"/>
</dbReference>
<dbReference type="AlphaFoldDB" id="A0A0F7WJ94"/>
<dbReference type="EMBL" id="LN847244">
    <property type="protein sequence ID" value="CRI49556.1"/>
    <property type="molecule type" value="Genomic_DNA"/>
</dbReference>
<dbReference type="EMBL" id="LN847235">
    <property type="protein sequence ID" value="CRI47263.1"/>
    <property type="molecule type" value="Genomic_DNA"/>
</dbReference>
<dbReference type="SMR" id="A0A0F7WJ94"/>
<evidence type="ECO:0000313" key="10">
    <source>
        <dbReference type="EMBL" id="CRI46133.1"/>
    </source>
</evidence>
<evidence type="ECO:0000256" key="5">
    <source>
        <dbReference type="HAMAP-Rule" id="MF_00374"/>
    </source>
</evidence>
<dbReference type="RefSeq" id="WP_010883277.1">
    <property type="nucleotide sequence ID" value="NZ_CP160064.1"/>
</dbReference>